<dbReference type="Proteomes" id="UP000287144">
    <property type="component" value="Unassembled WGS sequence"/>
</dbReference>
<gene>
    <name evidence="1" type="ORF">CEP52_010675</name>
</gene>
<protein>
    <submittedName>
        <fullName evidence="1">Uncharacterized protein</fullName>
    </submittedName>
</protein>
<dbReference type="AlphaFoldDB" id="A0A428T775"/>
<dbReference type="EMBL" id="NKCK01000121">
    <property type="protein sequence ID" value="RSL97875.1"/>
    <property type="molecule type" value="Genomic_DNA"/>
</dbReference>
<reference evidence="1 2" key="1">
    <citation type="submission" date="2017-06" db="EMBL/GenBank/DDBJ databases">
        <title>Comparative genomic analysis of Ambrosia Fusariam Clade fungi.</title>
        <authorList>
            <person name="Stajich J.E."/>
            <person name="Carrillo J."/>
            <person name="Kijimoto T."/>
            <person name="Eskalen A."/>
            <person name="O'Donnell K."/>
            <person name="Kasson M."/>
        </authorList>
    </citation>
    <scope>NUCLEOTIDE SEQUENCE [LARGE SCALE GENOMIC DNA]</scope>
    <source>
        <strain evidence="1 2">NRRL62579</strain>
    </source>
</reference>
<evidence type="ECO:0000313" key="2">
    <source>
        <dbReference type="Proteomes" id="UP000287144"/>
    </source>
</evidence>
<comment type="caution">
    <text evidence="1">The sequence shown here is derived from an EMBL/GenBank/DDBJ whole genome shotgun (WGS) entry which is preliminary data.</text>
</comment>
<organism evidence="1 2">
    <name type="scientific">Fusarium oligoseptatum</name>
    <dbReference type="NCBI Taxonomy" id="2604345"/>
    <lineage>
        <taxon>Eukaryota</taxon>
        <taxon>Fungi</taxon>
        <taxon>Dikarya</taxon>
        <taxon>Ascomycota</taxon>
        <taxon>Pezizomycotina</taxon>
        <taxon>Sordariomycetes</taxon>
        <taxon>Hypocreomycetidae</taxon>
        <taxon>Hypocreales</taxon>
        <taxon>Nectriaceae</taxon>
        <taxon>Fusarium</taxon>
        <taxon>Fusarium solani species complex</taxon>
    </lineage>
</organism>
<sequence>MTLKRSRSDVAKITPATANWRVPSSSVGAEIIGTGSSEDTESRSSPESRALLLRSLPVWSLNSSIGSDGGFGEMDRLDPTADDIECNLLLLHGVEADYIRWKEQPRPAFEASHLLGAVRINGQAERRLHQRSRPSSVSIL</sequence>
<keyword evidence="2" id="KW-1185">Reference proteome</keyword>
<accession>A0A428T775</accession>
<name>A0A428T775_9HYPO</name>
<evidence type="ECO:0000313" key="1">
    <source>
        <dbReference type="EMBL" id="RSL97875.1"/>
    </source>
</evidence>
<proteinExistence type="predicted"/>